<dbReference type="PRINTS" id="PR00463">
    <property type="entry name" value="EP450I"/>
</dbReference>
<dbReference type="EMBL" id="BTRK01000003">
    <property type="protein sequence ID" value="GMR40365.1"/>
    <property type="molecule type" value="Genomic_DNA"/>
</dbReference>
<evidence type="ECO:0000256" key="2">
    <source>
        <dbReference type="ARBA" id="ARBA00010617"/>
    </source>
</evidence>
<evidence type="ECO:0000256" key="7">
    <source>
        <dbReference type="ARBA" id="ARBA00023033"/>
    </source>
</evidence>
<dbReference type="GO" id="GO:0016705">
    <property type="term" value="F:oxidoreductase activity, acting on paired donors, with incorporation or reduction of molecular oxygen"/>
    <property type="evidence" value="ECO:0007669"/>
    <property type="project" value="InterPro"/>
</dbReference>
<dbReference type="SUPFAM" id="SSF48264">
    <property type="entry name" value="Cytochrome P450"/>
    <property type="match status" value="1"/>
</dbReference>
<reference evidence="9" key="1">
    <citation type="submission" date="2022-10" db="EMBL/GenBank/DDBJ databases">
        <title>Genome assembly of Pristionchus species.</title>
        <authorList>
            <person name="Yoshida K."/>
            <person name="Sommer R.J."/>
        </authorList>
    </citation>
    <scope>NUCLEOTIDE SEQUENCE [LARGE SCALE GENOMIC DNA]</scope>
    <source>
        <strain evidence="9">RS5460</strain>
    </source>
</reference>
<sequence length="173" mass="20537">RRYWSNKKIPGPPSQFLIGNLRELWFTKTPRVIVMRDWTKKYGKVYGMHEGQRKVLVVSDLDMLNEILVKQFENFHGRMPFPLERTYECSKTHIIEAKGARWKRLRALGIFGFTNKALKQMRETVEESSFLVVKQANMDNFQANMDKEEYFQEFTMDIICKIALGKKDVEMFN</sequence>
<evidence type="ECO:0000256" key="5">
    <source>
        <dbReference type="ARBA" id="ARBA00023002"/>
    </source>
</evidence>
<keyword evidence="3" id="KW-0349">Heme</keyword>
<dbReference type="PANTHER" id="PTHR24292:SF102">
    <property type="entry name" value="CYTOCHROME P450 FAMILY-RELATED"/>
    <property type="match status" value="1"/>
</dbReference>
<gene>
    <name evidence="8" type="ORF">PMAYCL1PPCAC_10560</name>
</gene>
<evidence type="ECO:0000256" key="4">
    <source>
        <dbReference type="ARBA" id="ARBA00022723"/>
    </source>
</evidence>
<dbReference type="AlphaFoldDB" id="A0AAN4ZNR4"/>
<organism evidence="8 9">
    <name type="scientific">Pristionchus mayeri</name>
    <dbReference type="NCBI Taxonomy" id="1317129"/>
    <lineage>
        <taxon>Eukaryota</taxon>
        <taxon>Metazoa</taxon>
        <taxon>Ecdysozoa</taxon>
        <taxon>Nematoda</taxon>
        <taxon>Chromadorea</taxon>
        <taxon>Rhabditida</taxon>
        <taxon>Rhabditina</taxon>
        <taxon>Diplogasteromorpha</taxon>
        <taxon>Diplogasteroidea</taxon>
        <taxon>Neodiplogasteridae</taxon>
        <taxon>Pristionchus</taxon>
    </lineage>
</organism>
<dbReference type="Proteomes" id="UP001328107">
    <property type="component" value="Unassembled WGS sequence"/>
</dbReference>
<keyword evidence="6" id="KW-0408">Iron</keyword>
<comment type="cofactor">
    <cofactor evidence="1">
        <name>heme</name>
        <dbReference type="ChEBI" id="CHEBI:30413"/>
    </cofactor>
</comment>
<feature type="non-terminal residue" evidence="8">
    <location>
        <position position="173"/>
    </location>
</feature>
<evidence type="ECO:0000256" key="1">
    <source>
        <dbReference type="ARBA" id="ARBA00001971"/>
    </source>
</evidence>
<dbReference type="GO" id="GO:0004497">
    <property type="term" value="F:monooxygenase activity"/>
    <property type="evidence" value="ECO:0007669"/>
    <property type="project" value="UniProtKB-KW"/>
</dbReference>
<dbReference type="InterPro" id="IPR001128">
    <property type="entry name" value="Cyt_P450"/>
</dbReference>
<keyword evidence="5" id="KW-0560">Oxidoreductase</keyword>
<evidence type="ECO:0000313" key="9">
    <source>
        <dbReference type="Proteomes" id="UP001328107"/>
    </source>
</evidence>
<dbReference type="InterPro" id="IPR036396">
    <property type="entry name" value="Cyt_P450_sf"/>
</dbReference>
<keyword evidence="7" id="KW-0503">Monooxygenase</keyword>
<dbReference type="GO" id="GO:0020037">
    <property type="term" value="F:heme binding"/>
    <property type="evidence" value="ECO:0007669"/>
    <property type="project" value="InterPro"/>
</dbReference>
<evidence type="ECO:0008006" key="10">
    <source>
        <dbReference type="Google" id="ProtNLM"/>
    </source>
</evidence>
<feature type="non-terminal residue" evidence="8">
    <location>
        <position position="1"/>
    </location>
</feature>
<name>A0AAN4ZNR4_9BILA</name>
<comment type="caution">
    <text evidence="8">The sequence shown here is derived from an EMBL/GenBank/DDBJ whole genome shotgun (WGS) entry which is preliminary data.</text>
</comment>
<dbReference type="Pfam" id="PF00067">
    <property type="entry name" value="p450"/>
    <property type="match status" value="1"/>
</dbReference>
<dbReference type="Gene3D" id="1.10.630.10">
    <property type="entry name" value="Cytochrome P450"/>
    <property type="match status" value="1"/>
</dbReference>
<evidence type="ECO:0000313" key="8">
    <source>
        <dbReference type="EMBL" id="GMR40365.1"/>
    </source>
</evidence>
<evidence type="ECO:0000256" key="3">
    <source>
        <dbReference type="ARBA" id="ARBA00022617"/>
    </source>
</evidence>
<proteinExistence type="inferred from homology"/>
<keyword evidence="4" id="KW-0479">Metal-binding</keyword>
<dbReference type="GO" id="GO:0005506">
    <property type="term" value="F:iron ion binding"/>
    <property type="evidence" value="ECO:0007669"/>
    <property type="project" value="InterPro"/>
</dbReference>
<dbReference type="InterPro" id="IPR002401">
    <property type="entry name" value="Cyt_P450_E_grp-I"/>
</dbReference>
<comment type="similarity">
    <text evidence="2">Belongs to the cytochrome P450 family.</text>
</comment>
<accession>A0AAN4ZNR4</accession>
<dbReference type="PANTHER" id="PTHR24292">
    <property type="entry name" value="CYTOCHROME P450"/>
    <property type="match status" value="1"/>
</dbReference>
<keyword evidence="9" id="KW-1185">Reference proteome</keyword>
<protein>
    <recommendedName>
        <fullName evidence="10">Cytochrome P450</fullName>
    </recommendedName>
</protein>
<evidence type="ECO:0000256" key="6">
    <source>
        <dbReference type="ARBA" id="ARBA00023004"/>
    </source>
</evidence>
<dbReference type="InterPro" id="IPR050476">
    <property type="entry name" value="Insect_CytP450_Detox"/>
</dbReference>